<dbReference type="AlphaFoldDB" id="A0A381SHP0"/>
<evidence type="ECO:0000256" key="4">
    <source>
        <dbReference type="ARBA" id="ARBA00023049"/>
    </source>
</evidence>
<dbReference type="InterPro" id="IPR045570">
    <property type="entry name" value="Metalloprtase-TldD/E_cen_dom"/>
</dbReference>
<feature type="domain" description="Metalloprotease TldD/E C-terminal" evidence="6">
    <location>
        <begin position="231"/>
        <end position="464"/>
    </location>
</feature>
<keyword evidence="3" id="KW-0378">Hydrolase</keyword>
<dbReference type="GO" id="GO:0008237">
    <property type="term" value="F:metallopeptidase activity"/>
    <property type="evidence" value="ECO:0007669"/>
    <property type="project" value="UniProtKB-KW"/>
</dbReference>
<dbReference type="InterPro" id="IPR051463">
    <property type="entry name" value="Peptidase_U62_metallo"/>
</dbReference>
<feature type="domain" description="Metalloprotease TldD/E central" evidence="7">
    <location>
        <begin position="114"/>
        <end position="217"/>
    </location>
</feature>
<dbReference type="InterPro" id="IPR025502">
    <property type="entry name" value="TldD"/>
</dbReference>
<dbReference type="PIRSF" id="PIRSF004919">
    <property type="entry name" value="TldD"/>
    <property type="match status" value="1"/>
</dbReference>
<proteinExistence type="inferred from homology"/>
<dbReference type="GO" id="GO:0005829">
    <property type="term" value="C:cytosol"/>
    <property type="evidence" value="ECO:0007669"/>
    <property type="project" value="TreeGrafter"/>
</dbReference>
<sequence>MNIFEDISLEQASSLVSESLHKSDDGELYIEDTVSESFIYDDGRLKNANYDNTKGFGVRYVSGETTGYANSTILTKASLEKALSTIMNANRGKSANQNIDKLVKPKALYDESNPLNSLSFSRKTELVQKIDNFLRKQDNRVKQVSVALAGSFQKIIIVGKNGEILEDDRPLVRLNISVIASEGTRMETGSYGTGGRWNYEKFSYEDFYKEAALNALDQAHTNLNSVNAPAGEMTVVLGSGWPGVLLHEAVGHGLEGDFNRKGTSAFSNLIGKKVANDQITIVDDGTIPLRRGSLTIDDEGTATQETILIEDGILKGYMQDKMNARLMNQEPTGNGRRESYMSLPMPRMTNTFMKSGKYSSEEIITSVKTGLYMVSFGGGEVDITSGKFVFSCTEGYIIENGKLTSPIKGATLIGDGPEIIKKISMVGDDSRLDDGIGTCGKSGQSVPVGVGQPTLKIDNITVGGTN</sequence>
<dbReference type="InterPro" id="IPR035068">
    <property type="entry name" value="TldD/PmbA_N"/>
</dbReference>
<dbReference type="Pfam" id="PF19289">
    <property type="entry name" value="PmbA_TldD_3rd"/>
    <property type="match status" value="1"/>
</dbReference>
<evidence type="ECO:0000313" key="8">
    <source>
        <dbReference type="EMBL" id="SVA00733.1"/>
    </source>
</evidence>
<evidence type="ECO:0008006" key="9">
    <source>
        <dbReference type="Google" id="ProtNLM"/>
    </source>
</evidence>
<dbReference type="Pfam" id="PF19290">
    <property type="entry name" value="PmbA_TldD_2nd"/>
    <property type="match status" value="1"/>
</dbReference>
<dbReference type="InterPro" id="IPR002510">
    <property type="entry name" value="Metalloprtase-TldD/E_N"/>
</dbReference>
<reference evidence="8" key="1">
    <citation type="submission" date="2018-05" db="EMBL/GenBank/DDBJ databases">
        <authorList>
            <person name="Lanie J.A."/>
            <person name="Ng W.-L."/>
            <person name="Kazmierczak K.M."/>
            <person name="Andrzejewski T.M."/>
            <person name="Davidsen T.M."/>
            <person name="Wayne K.J."/>
            <person name="Tettelin H."/>
            <person name="Glass J.I."/>
            <person name="Rusch D."/>
            <person name="Podicherti R."/>
            <person name="Tsui H.-C.T."/>
            <person name="Winkler M.E."/>
        </authorList>
    </citation>
    <scope>NUCLEOTIDE SEQUENCE</scope>
</reference>
<dbReference type="InterPro" id="IPR036059">
    <property type="entry name" value="TldD/PmbA_sf"/>
</dbReference>
<accession>A0A381SHP0</accession>
<dbReference type="SUPFAM" id="SSF111283">
    <property type="entry name" value="Putative modulator of DNA gyrase, PmbA/TldD"/>
    <property type="match status" value="1"/>
</dbReference>
<evidence type="ECO:0000256" key="3">
    <source>
        <dbReference type="ARBA" id="ARBA00022801"/>
    </source>
</evidence>
<protein>
    <recommendedName>
        <fullName evidence="9">Metalloprotease TldD</fullName>
    </recommendedName>
</protein>
<feature type="domain" description="Metalloprotease TldD/E N-terminal" evidence="5">
    <location>
        <begin position="27"/>
        <end position="84"/>
    </location>
</feature>
<evidence type="ECO:0000259" key="6">
    <source>
        <dbReference type="Pfam" id="PF19289"/>
    </source>
</evidence>
<evidence type="ECO:0000256" key="2">
    <source>
        <dbReference type="ARBA" id="ARBA00022670"/>
    </source>
</evidence>
<dbReference type="NCBIfam" id="NF008006">
    <property type="entry name" value="PRK10735.1"/>
    <property type="match status" value="1"/>
</dbReference>
<evidence type="ECO:0000259" key="7">
    <source>
        <dbReference type="Pfam" id="PF19290"/>
    </source>
</evidence>
<gene>
    <name evidence="8" type="ORF">METZ01_LOCUS53587</name>
</gene>
<name>A0A381SHP0_9ZZZZ</name>
<dbReference type="InterPro" id="IPR045569">
    <property type="entry name" value="Metalloprtase-TldD/E_C"/>
</dbReference>
<dbReference type="Pfam" id="PF01523">
    <property type="entry name" value="PmbA_TldD_1st"/>
    <property type="match status" value="1"/>
</dbReference>
<keyword evidence="2" id="KW-0645">Protease</keyword>
<dbReference type="PANTHER" id="PTHR30624">
    <property type="entry name" value="UNCHARACTERIZED PROTEIN TLDD AND PMBA"/>
    <property type="match status" value="1"/>
</dbReference>
<dbReference type="GO" id="GO:0006508">
    <property type="term" value="P:proteolysis"/>
    <property type="evidence" value="ECO:0007669"/>
    <property type="project" value="UniProtKB-KW"/>
</dbReference>
<evidence type="ECO:0000256" key="1">
    <source>
        <dbReference type="ARBA" id="ARBA00005836"/>
    </source>
</evidence>
<comment type="similarity">
    <text evidence="1">Belongs to the peptidase U62 family.</text>
</comment>
<evidence type="ECO:0000259" key="5">
    <source>
        <dbReference type="Pfam" id="PF01523"/>
    </source>
</evidence>
<dbReference type="EMBL" id="UINC01002831">
    <property type="protein sequence ID" value="SVA00733.1"/>
    <property type="molecule type" value="Genomic_DNA"/>
</dbReference>
<organism evidence="8">
    <name type="scientific">marine metagenome</name>
    <dbReference type="NCBI Taxonomy" id="408172"/>
    <lineage>
        <taxon>unclassified sequences</taxon>
        <taxon>metagenomes</taxon>
        <taxon>ecological metagenomes</taxon>
    </lineage>
</organism>
<dbReference type="PANTHER" id="PTHR30624:SF4">
    <property type="entry name" value="METALLOPROTEASE TLDD"/>
    <property type="match status" value="1"/>
</dbReference>
<dbReference type="Gene3D" id="3.30.2290.10">
    <property type="entry name" value="PmbA/TldD superfamily"/>
    <property type="match status" value="1"/>
</dbReference>
<keyword evidence="4" id="KW-0482">Metalloprotease</keyword>